<dbReference type="RefSeq" id="WP_038491213.1">
    <property type="nucleotide sequence ID" value="NZ_BCTH01000003.1"/>
</dbReference>
<name>W0V4R5_9BURK</name>
<dbReference type="OrthoDB" id="8758933at2"/>
<dbReference type="EMBL" id="HG322949">
    <property type="protein sequence ID" value="CDG82580.1"/>
    <property type="molecule type" value="Genomic_DNA"/>
</dbReference>
<dbReference type="HOGENOM" id="CLU_108696_20_7_4"/>
<dbReference type="Gene3D" id="1.10.1200.10">
    <property type="entry name" value="ACP-like"/>
    <property type="match status" value="1"/>
</dbReference>
<protein>
    <submittedName>
        <fullName evidence="2">Putative acyl carrier protein</fullName>
    </submittedName>
</protein>
<evidence type="ECO:0000259" key="1">
    <source>
        <dbReference type="Pfam" id="PF00550"/>
    </source>
</evidence>
<dbReference type="Proteomes" id="UP000027604">
    <property type="component" value="Chromosome I"/>
</dbReference>
<dbReference type="Pfam" id="PF00550">
    <property type="entry name" value="PP-binding"/>
    <property type="match status" value="1"/>
</dbReference>
<organism evidence="2 3">
    <name type="scientific">Janthinobacterium agaricidamnosum NBRC 102515 = DSM 9628</name>
    <dbReference type="NCBI Taxonomy" id="1349767"/>
    <lineage>
        <taxon>Bacteria</taxon>
        <taxon>Pseudomonadati</taxon>
        <taxon>Pseudomonadota</taxon>
        <taxon>Betaproteobacteria</taxon>
        <taxon>Burkholderiales</taxon>
        <taxon>Oxalobacteraceae</taxon>
        <taxon>Janthinobacterium</taxon>
    </lineage>
</organism>
<evidence type="ECO:0000313" key="3">
    <source>
        <dbReference type="Proteomes" id="UP000027604"/>
    </source>
</evidence>
<feature type="domain" description="Carrier" evidence="1">
    <location>
        <begin position="8"/>
        <end position="68"/>
    </location>
</feature>
<dbReference type="InterPro" id="IPR036736">
    <property type="entry name" value="ACP-like_sf"/>
</dbReference>
<dbReference type="PATRIC" id="fig|1349767.4.peg.3713"/>
<dbReference type="KEGG" id="jag:GJA_1944"/>
<keyword evidence="3" id="KW-1185">Reference proteome</keyword>
<accession>W0V4R5</accession>
<dbReference type="eggNOG" id="COG0236">
    <property type="taxonomic scope" value="Bacteria"/>
</dbReference>
<sequence>MQEFFDGLAEILEIDVAQVAPALKLADYAWDSLAIISTIALADDVFDQMLDGKALAACQSVADIVALIEPVKQA</sequence>
<dbReference type="STRING" id="1349767.GJA_1944"/>
<dbReference type="InterPro" id="IPR009081">
    <property type="entry name" value="PP-bd_ACP"/>
</dbReference>
<gene>
    <name evidence="2" type="ORF">GJA_1944</name>
</gene>
<dbReference type="SUPFAM" id="SSF47336">
    <property type="entry name" value="ACP-like"/>
    <property type="match status" value="1"/>
</dbReference>
<evidence type="ECO:0000313" key="2">
    <source>
        <dbReference type="EMBL" id="CDG82580.1"/>
    </source>
</evidence>
<proteinExistence type="predicted"/>
<dbReference type="AlphaFoldDB" id="W0V4R5"/>
<reference evidence="2 3" key="1">
    <citation type="journal article" date="2015" name="Genome Announc.">
        <title>Genome Sequence of Mushroom Soft-Rot Pathogen Janthinobacterium agaricidamnosum.</title>
        <authorList>
            <person name="Graupner K."/>
            <person name="Lackner G."/>
            <person name="Hertweck C."/>
        </authorList>
    </citation>
    <scope>NUCLEOTIDE SEQUENCE [LARGE SCALE GENOMIC DNA]</scope>
    <source>
        <strain evidence="3">NBRC 102515 / DSM 9628</strain>
    </source>
</reference>